<dbReference type="EMBL" id="HBUF01136849">
    <property type="protein sequence ID" value="CAG6645418.1"/>
    <property type="molecule type" value="Transcribed_RNA"/>
</dbReference>
<feature type="transmembrane region" description="Helical" evidence="1">
    <location>
        <begin position="20"/>
        <end position="39"/>
    </location>
</feature>
<protein>
    <submittedName>
        <fullName evidence="2">Uncharacterized protein</fullName>
    </submittedName>
</protein>
<dbReference type="EMBL" id="HBUF01589374">
    <property type="protein sequence ID" value="CAG6772822.1"/>
    <property type="molecule type" value="Transcribed_RNA"/>
</dbReference>
<dbReference type="EMBL" id="HBUF01342375">
    <property type="protein sequence ID" value="CAG6705342.1"/>
    <property type="molecule type" value="Transcribed_RNA"/>
</dbReference>
<dbReference type="EMBL" id="HBUF01589372">
    <property type="protein sequence ID" value="CAG6772818.1"/>
    <property type="molecule type" value="Transcribed_RNA"/>
</dbReference>
<dbReference type="EMBL" id="HBUF01589373">
    <property type="protein sequence ID" value="CAG6772820.1"/>
    <property type="molecule type" value="Transcribed_RNA"/>
</dbReference>
<dbReference type="EMBL" id="HBUF01342376">
    <property type="protein sequence ID" value="CAG6705344.1"/>
    <property type="molecule type" value="Transcribed_RNA"/>
</dbReference>
<sequence>MPSTSPPWFKSGTSCQGRSYISLWDPVVILVVVLTRHHLSHRRPRVTRRVTSMCLIIRRKTGIILSASVRRMAKNSPTYLAPRSSTVSPTSRATTPSLRLPLVRPLYSI</sequence>
<keyword evidence="1" id="KW-1133">Transmembrane helix</keyword>
<dbReference type="EMBL" id="HBUF01232198">
    <property type="protein sequence ID" value="CAG6673823.1"/>
    <property type="molecule type" value="Transcribed_RNA"/>
</dbReference>
<keyword evidence="1" id="KW-0812">Transmembrane</keyword>
<proteinExistence type="predicted"/>
<dbReference type="EMBL" id="HBUF01232197">
    <property type="protein sequence ID" value="CAG6673821.1"/>
    <property type="molecule type" value="Transcribed_RNA"/>
</dbReference>
<keyword evidence="1" id="KW-0472">Membrane</keyword>
<dbReference type="EMBL" id="HBUF01136851">
    <property type="protein sequence ID" value="CAG6645425.1"/>
    <property type="molecule type" value="Transcribed_RNA"/>
</dbReference>
<dbReference type="EMBL" id="HBUF01342378">
    <property type="protein sequence ID" value="CAG6705348.1"/>
    <property type="molecule type" value="Transcribed_RNA"/>
</dbReference>
<organism evidence="2">
    <name type="scientific">Cacopsylla melanoneura</name>
    <dbReference type="NCBI Taxonomy" id="428564"/>
    <lineage>
        <taxon>Eukaryota</taxon>
        <taxon>Metazoa</taxon>
        <taxon>Ecdysozoa</taxon>
        <taxon>Arthropoda</taxon>
        <taxon>Hexapoda</taxon>
        <taxon>Insecta</taxon>
        <taxon>Pterygota</taxon>
        <taxon>Neoptera</taxon>
        <taxon>Paraneoptera</taxon>
        <taxon>Hemiptera</taxon>
        <taxon>Sternorrhyncha</taxon>
        <taxon>Psylloidea</taxon>
        <taxon>Psyllidae</taxon>
        <taxon>Psyllinae</taxon>
        <taxon>Cacopsylla</taxon>
    </lineage>
</organism>
<accession>A0A8D9AUR7</accession>
<dbReference type="AlphaFoldDB" id="A0A8D9AUR7"/>
<evidence type="ECO:0000256" key="1">
    <source>
        <dbReference type="SAM" id="Phobius"/>
    </source>
</evidence>
<dbReference type="EMBL" id="HBUF01136850">
    <property type="protein sequence ID" value="CAG6645421.1"/>
    <property type="molecule type" value="Transcribed_RNA"/>
</dbReference>
<evidence type="ECO:0000313" key="2">
    <source>
        <dbReference type="EMBL" id="CAG6772820.1"/>
    </source>
</evidence>
<name>A0A8D9AUR7_9HEMI</name>
<reference evidence="2" key="1">
    <citation type="submission" date="2021-05" db="EMBL/GenBank/DDBJ databases">
        <authorList>
            <person name="Alioto T."/>
            <person name="Alioto T."/>
            <person name="Gomez Garrido J."/>
        </authorList>
    </citation>
    <scope>NUCLEOTIDE SEQUENCE</scope>
</reference>
<dbReference type="EMBL" id="HBUF01342377">
    <property type="protein sequence ID" value="CAG6705346.1"/>
    <property type="molecule type" value="Transcribed_RNA"/>
</dbReference>